<name>A0A923KWM2_9FIRM</name>
<feature type="signal peptide" evidence="5">
    <location>
        <begin position="1"/>
        <end position="22"/>
    </location>
</feature>
<keyword evidence="7" id="KW-1185">Reference proteome</keyword>
<dbReference type="GO" id="GO:0030001">
    <property type="term" value="P:metal ion transport"/>
    <property type="evidence" value="ECO:0007669"/>
    <property type="project" value="InterPro"/>
</dbReference>
<dbReference type="PRINTS" id="PR00690">
    <property type="entry name" value="ADHESNFAMILY"/>
</dbReference>
<dbReference type="PROSITE" id="PS51257">
    <property type="entry name" value="PROKAR_LIPOPROTEIN"/>
    <property type="match status" value="1"/>
</dbReference>
<keyword evidence="2 4" id="KW-0813">Transport</keyword>
<evidence type="ECO:0000313" key="7">
    <source>
        <dbReference type="Proteomes" id="UP000616595"/>
    </source>
</evidence>
<dbReference type="OrthoDB" id="9810636at2"/>
<evidence type="ECO:0000256" key="5">
    <source>
        <dbReference type="SAM" id="SignalP"/>
    </source>
</evidence>
<dbReference type="RefSeq" id="WP_148567548.1">
    <property type="nucleotide sequence ID" value="NZ_RXYA01000010.1"/>
</dbReference>
<dbReference type="InterPro" id="IPR050492">
    <property type="entry name" value="Bact_metal-bind_prot9"/>
</dbReference>
<proteinExistence type="inferred from homology"/>
<sequence length="321" mass="35778">MKKLYKTLLLLLAVVLTITAFSACSEKEAQTKTDNGKINVVATIFPEYDFLRQIAGDHINLTMLLKPGAESHSYEPTPQDILNVQNADMFVYVGGDSDAWVSSILDSMDKSKMKIVTLMDCVNLVKEETVEGMEPEATEATATDETEMDEHVWTSPKNSILIVQKLCDELCTVDPDNAGSYKINTENYINKLKHLDNEFQDVVDHAARKEIVVGDRFPFRYFVDDYGLTYYAAFPGCSTDTEASAATVAFLIDKVKTDQIPVVFHIELSNEQMCDSICTATGAKKELLNAVHNVSKDDFDAGVTYLDLMEHNVEVLKEALN</sequence>
<dbReference type="GO" id="GO:0007155">
    <property type="term" value="P:cell adhesion"/>
    <property type="evidence" value="ECO:0007669"/>
    <property type="project" value="InterPro"/>
</dbReference>
<evidence type="ECO:0000256" key="2">
    <source>
        <dbReference type="ARBA" id="ARBA00022448"/>
    </source>
</evidence>
<evidence type="ECO:0000256" key="3">
    <source>
        <dbReference type="ARBA" id="ARBA00022729"/>
    </source>
</evidence>
<dbReference type="SUPFAM" id="SSF53807">
    <property type="entry name" value="Helical backbone' metal receptor"/>
    <property type="match status" value="1"/>
</dbReference>
<reference evidence="6" key="1">
    <citation type="submission" date="2019-10" db="EMBL/GenBank/DDBJ databases">
        <authorList>
            <person name="Ross D.E."/>
            <person name="Gulliver D."/>
        </authorList>
    </citation>
    <scope>NUCLEOTIDE SEQUENCE</scope>
    <source>
        <strain evidence="6">DER-2019</strain>
    </source>
</reference>
<dbReference type="InterPro" id="IPR006129">
    <property type="entry name" value="AdhesinB"/>
</dbReference>
<dbReference type="Pfam" id="PF01297">
    <property type="entry name" value="ZnuA"/>
    <property type="match status" value="1"/>
</dbReference>
<dbReference type="GO" id="GO:0046872">
    <property type="term" value="F:metal ion binding"/>
    <property type="evidence" value="ECO:0007669"/>
    <property type="project" value="InterPro"/>
</dbReference>
<reference evidence="6" key="2">
    <citation type="submission" date="2020-10" db="EMBL/GenBank/DDBJ databases">
        <title>Comparative genomics of the Acetobacterium genus.</title>
        <authorList>
            <person name="Marshall C."/>
            <person name="May H."/>
            <person name="Norman S."/>
        </authorList>
    </citation>
    <scope>NUCLEOTIDE SEQUENCE</scope>
    <source>
        <strain evidence="6">DER-2019</strain>
    </source>
</reference>
<keyword evidence="3 5" id="KW-0732">Signal</keyword>
<accession>A0A923KWM2</accession>
<evidence type="ECO:0000313" key="6">
    <source>
        <dbReference type="EMBL" id="MBC3888213.1"/>
    </source>
</evidence>
<comment type="caution">
    <text evidence="6">The sequence shown here is derived from an EMBL/GenBank/DDBJ whole genome shotgun (WGS) entry which is preliminary data.</text>
</comment>
<dbReference type="InterPro" id="IPR006127">
    <property type="entry name" value="ZnuA-like"/>
</dbReference>
<gene>
    <name evidence="6" type="ORF">GH810_07815</name>
</gene>
<dbReference type="InterPro" id="IPR006128">
    <property type="entry name" value="Lipoprotein_PsaA-like"/>
</dbReference>
<evidence type="ECO:0000256" key="1">
    <source>
        <dbReference type="ARBA" id="ARBA00011028"/>
    </source>
</evidence>
<organism evidence="6 7">
    <name type="scientific">Acetobacterium paludosum</name>
    <dbReference type="NCBI Taxonomy" id="52693"/>
    <lineage>
        <taxon>Bacteria</taxon>
        <taxon>Bacillati</taxon>
        <taxon>Bacillota</taxon>
        <taxon>Clostridia</taxon>
        <taxon>Eubacteriales</taxon>
        <taxon>Eubacteriaceae</taxon>
        <taxon>Acetobacterium</taxon>
    </lineage>
</organism>
<dbReference type="Proteomes" id="UP000616595">
    <property type="component" value="Unassembled WGS sequence"/>
</dbReference>
<evidence type="ECO:0000256" key="4">
    <source>
        <dbReference type="RuleBase" id="RU003512"/>
    </source>
</evidence>
<comment type="similarity">
    <text evidence="1 4">Belongs to the bacterial solute-binding protein 9 family.</text>
</comment>
<feature type="chain" id="PRO_5039389050" evidence="5">
    <location>
        <begin position="23"/>
        <end position="321"/>
    </location>
</feature>
<dbReference type="Gene3D" id="3.40.50.1980">
    <property type="entry name" value="Nitrogenase molybdenum iron protein domain"/>
    <property type="match status" value="2"/>
</dbReference>
<protein>
    <submittedName>
        <fullName evidence="6">Zinc ABC transporter substrate-binding protein</fullName>
    </submittedName>
</protein>
<dbReference type="EMBL" id="WJBD01000007">
    <property type="protein sequence ID" value="MBC3888213.1"/>
    <property type="molecule type" value="Genomic_DNA"/>
</dbReference>
<dbReference type="PANTHER" id="PTHR42953:SF3">
    <property type="entry name" value="HIGH-AFFINITY ZINC UPTAKE SYSTEM PROTEIN ZNUA"/>
    <property type="match status" value="1"/>
</dbReference>
<dbReference type="PANTHER" id="PTHR42953">
    <property type="entry name" value="HIGH-AFFINITY ZINC UPTAKE SYSTEM PROTEIN ZNUA-RELATED"/>
    <property type="match status" value="1"/>
</dbReference>
<dbReference type="PRINTS" id="PR00691">
    <property type="entry name" value="ADHESINB"/>
</dbReference>
<dbReference type="AlphaFoldDB" id="A0A923KWM2"/>